<gene>
    <name evidence="9" type="ORF">SCAR479_05319</name>
</gene>
<dbReference type="Gene3D" id="2.70.130.10">
    <property type="entry name" value="Mannose-6-phosphate receptor binding domain"/>
    <property type="match status" value="1"/>
</dbReference>
<evidence type="ECO:0000256" key="6">
    <source>
        <dbReference type="SAM" id="MobiDB-lite"/>
    </source>
</evidence>
<feature type="signal peptide" evidence="7">
    <location>
        <begin position="1"/>
        <end position="21"/>
    </location>
</feature>
<evidence type="ECO:0000313" key="10">
    <source>
        <dbReference type="Proteomes" id="UP001465668"/>
    </source>
</evidence>
<evidence type="ECO:0000256" key="3">
    <source>
        <dbReference type="ARBA" id="ARBA00022824"/>
    </source>
</evidence>
<dbReference type="PANTHER" id="PTHR12630">
    <property type="entry name" value="N-LINKED OLIGOSACCHARIDE PROCESSING"/>
    <property type="match status" value="1"/>
</dbReference>
<organism evidence="9 10">
    <name type="scientific">Seiridium cardinale</name>
    <dbReference type="NCBI Taxonomy" id="138064"/>
    <lineage>
        <taxon>Eukaryota</taxon>
        <taxon>Fungi</taxon>
        <taxon>Dikarya</taxon>
        <taxon>Ascomycota</taxon>
        <taxon>Pezizomycotina</taxon>
        <taxon>Sordariomycetes</taxon>
        <taxon>Xylariomycetidae</taxon>
        <taxon>Amphisphaeriales</taxon>
        <taxon>Sporocadaceae</taxon>
        <taxon>Seiridium</taxon>
    </lineage>
</organism>
<reference evidence="9 10" key="1">
    <citation type="submission" date="2024-02" db="EMBL/GenBank/DDBJ databases">
        <title>First draft genome assembly of two strains of Seiridium cardinale.</title>
        <authorList>
            <person name="Emiliani G."/>
            <person name="Scali E."/>
        </authorList>
    </citation>
    <scope>NUCLEOTIDE SEQUENCE [LARGE SCALE GENOMIC DNA]</scope>
    <source>
        <strain evidence="9 10">BM-138-000479</strain>
    </source>
</reference>
<dbReference type="Pfam" id="PF13015">
    <property type="entry name" value="PRKCSH_1"/>
    <property type="match status" value="1"/>
</dbReference>
<comment type="caution">
    <text evidence="9">The sequence shown here is derived from an EMBL/GenBank/DDBJ whole genome shotgun (WGS) entry which is preliminary data.</text>
</comment>
<feature type="compositionally biased region" description="Basic and acidic residues" evidence="6">
    <location>
        <begin position="470"/>
        <end position="487"/>
    </location>
</feature>
<dbReference type="SUPFAM" id="SSF50911">
    <property type="entry name" value="Mannose 6-phosphate receptor domain"/>
    <property type="match status" value="1"/>
</dbReference>
<proteinExistence type="predicted"/>
<evidence type="ECO:0000256" key="4">
    <source>
        <dbReference type="ARBA" id="ARBA00023157"/>
    </source>
</evidence>
<dbReference type="InterPro" id="IPR009011">
    <property type="entry name" value="Man6P_isomerase_rcpt-bd_dom_sf"/>
</dbReference>
<keyword evidence="4" id="KW-1015">Disulfide bond</keyword>
<dbReference type="InterPro" id="IPR039794">
    <property type="entry name" value="Gtb1-like"/>
</dbReference>
<feature type="region of interest" description="Disordered" evidence="6">
    <location>
        <begin position="456"/>
        <end position="489"/>
    </location>
</feature>
<dbReference type="PROSITE" id="PS51914">
    <property type="entry name" value="MRH"/>
    <property type="match status" value="1"/>
</dbReference>
<feature type="chain" id="PRO_5045673427" description="Glucosidase 2 subunit beta" evidence="7">
    <location>
        <begin position="22"/>
        <end position="559"/>
    </location>
</feature>
<dbReference type="Pfam" id="PF12999">
    <property type="entry name" value="PRKCSH-like"/>
    <property type="match status" value="2"/>
</dbReference>
<keyword evidence="2 7" id="KW-0732">Signal</keyword>
<feature type="coiled-coil region" evidence="5">
    <location>
        <begin position="390"/>
        <end position="421"/>
    </location>
</feature>
<name>A0ABR2XW06_9PEZI</name>
<dbReference type="EMBL" id="JARVKM010000018">
    <property type="protein sequence ID" value="KAK9777993.1"/>
    <property type="molecule type" value="Genomic_DNA"/>
</dbReference>
<dbReference type="InterPro" id="IPR036607">
    <property type="entry name" value="PRKCSH"/>
</dbReference>
<feature type="domain" description="MRH" evidence="8">
    <location>
        <begin position="433"/>
        <end position="547"/>
    </location>
</feature>
<feature type="coiled-coil region" evidence="5">
    <location>
        <begin position="169"/>
        <end position="221"/>
    </location>
</feature>
<dbReference type="InterPro" id="IPR044865">
    <property type="entry name" value="MRH_dom"/>
</dbReference>
<evidence type="ECO:0000256" key="1">
    <source>
        <dbReference type="ARBA" id="ARBA00022387"/>
    </source>
</evidence>
<keyword evidence="3" id="KW-0256">Endoplasmic reticulum</keyword>
<dbReference type="PANTHER" id="PTHR12630:SF1">
    <property type="entry name" value="GLUCOSIDASE 2 SUBUNIT BETA"/>
    <property type="match status" value="1"/>
</dbReference>
<accession>A0ABR2XW06</accession>
<keyword evidence="10" id="KW-1185">Reference proteome</keyword>
<evidence type="ECO:0000313" key="9">
    <source>
        <dbReference type="EMBL" id="KAK9777993.1"/>
    </source>
</evidence>
<dbReference type="InterPro" id="IPR028146">
    <property type="entry name" value="PRKCSH_N"/>
</dbReference>
<dbReference type="Proteomes" id="UP001465668">
    <property type="component" value="Unassembled WGS sequence"/>
</dbReference>
<evidence type="ECO:0000259" key="8">
    <source>
        <dbReference type="PROSITE" id="PS51914"/>
    </source>
</evidence>
<evidence type="ECO:0000256" key="7">
    <source>
        <dbReference type="SAM" id="SignalP"/>
    </source>
</evidence>
<sequence>MRQLQALVLLGTAANSGLVAAGSAPRGVSPEFARFYELKEKFTCIGHPAITISKSRVNDNTCDCPDGSDEPGTAACAYLDHLSPSQPLPASLSGSTNTTNALPGFWCANEGHIGAYVPFLYVNDGVCDYDLCCDGSEEYKGVGGVKCQNRCGEIGKEWRRVEKERKDNLEKANKKRRTMAKESKELRRQVEAKIEKLTGEIADLEQKRDDLKKKYDEVERSERGKVVKDAGTGKLGQLVVLARGRVNELRDALSLVIGQRDELKGKIAELEGILAAFKDEYNPNFNDEGVKKAVRAWEDYAAKLGEKTDEVNDDDVTEALKEDSDSNGINWGEYDDVEITDTDVLYSLEAYLPGPIRDFVHDKINLLRIWLIENGVLADNPAGSGESRLVAAAREAYQSVESDINSKKREADDKKKDLEKDYGRDDVFRQLKDKCVSTDSGEYTYEVCWLGKTAQKSKKGGGSTNMGNFDRIDLEESDEEDRHDGKGLGRGKRMVLRYENGQHCWNGPNRRTDVWLGCAETEELWRVSEQEKCVYKMEVGTPAACEEAVEAGTHGRDEL</sequence>
<keyword evidence="5" id="KW-0175">Coiled coil</keyword>
<evidence type="ECO:0000256" key="5">
    <source>
        <dbReference type="SAM" id="Coils"/>
    </source>
</evidence>
<protein>
    <recommendedName>
        <fullName evidence="1">Glucosidase 2 subunit beta</fullName>
    </recommendedName>
</protein>
<evidence type="ECO:0000256" key="2">
    <source>
        <dbReference type="ARBA" id="ARBA00022729"/>
    </source>
</evidence>